<protein>
    <recommendedName>
        <fullName evidence="4">TNase-like domain-containing protein</fullName>
    </recommendedName>
</protein>
<dbReference type="SMART" id="SM00318">
    <property type="entry name" value="SNc"/>
    <property type="match status" value="1"/>
</dbReference>
<organism evidence="5 6">
    <name type="scientific">Mycoplasmopsis agassizii</name>
    <dbReference type="NCBI Taxonomy" id="33922"/>
    <lineage>
        <taxon>Bacteria</taxon>
        <taxon>Bacillati</taxon>
        <taxon>Mycoplasmatota</taxon>
        <taxon>Mycoplasmoidales</taxon>
        <taxon>Metamycoplasmataceae</taxon>
        <taxon>Mycoplasmopsis</taxon>
    </lineage>
</organism>
<keyword evidence="6" id="KW-1185">Reference proteome</keyword>
<dbReference type="PANTHER" id="PTHR12302:SF3">
    <property type="entry name" value="SERINE_THREONINE-PROTEIN KINASE 31"/>
    <property type="match status" value="1"/>
</dbReference>
<keyword evidence="3" id="KW-0378">Hydrolase</keyword>
<name>A0ABX4H663_9BACT</name>
<dbReference type="SUPFAM" id="SSF50199">
    <property type="entry name" value="Staphylococcal nuclease"/>
    <property type="match status" value="1"/>
</dbReference>
<accession>A0ABX4H663</accession>
<dbReference type="Pfam" id="PF00565">
    <property type="entry name" value="SNase"/>
    <property type="match status" value="1"/>
</dbReference>
<keyword evidence="2" id="KW-0255">Endonuclease</keyword>
<dbReference type="RefSeq" id="WP_084231905.1">
    <property type="nucleotide sequence ID" value="NZ_FWXE01000001.1"/>
</dbReference>
<evidence type="ECO:0000259" key="4">
    <source>
        <dbReference type="PROSITE" id="PS50830"/>
    </source>
</evidence>
<evidence type="ECO:0000256" key="1">
    <source>
        <dbReference type="ARBA" id="ARBA00022722"/>
    </source>
</evidence>
<reference evidence="5" key="1">
    <citation type="submission" date="2017-08" db="EMBL/GenBank/DDBJ databases">
        <authorList>
            <person name="Alvarez-Ponce D."/>
            <person name="Weitzman C.L."/>
            <person name="Tillett R.L."/>
            <person name="Sandmeier F.C."/>
            <person name="Tracy C.R."/>
        </authorList>
    </citation>
    <scope>NUCLEOTIDE SEQUENCE [LARGE SCALE GENOMIC DNA]</scope>
    <source>
        <strain evidence="5">PS6</strain>
    </source>
</reference>
<dbReference type="InterPro" id="IPR035437">
    <property type="entry name" value="SNase_OB-fold_sf"/>
</dbReference>
<proteinExistence type="predicted"/>
<dbReference type="PROSITE" id="PS50830">
    <property type="entry name" value="TNASE_3"/>
    <property type="match status" value="1"/>
</dbReference>
<dbReference type="EMBL" id="NQMN01000001">
    <property type="protein sequence ID" value="PAF55343.1"/>
    <property type="molecule type" value="Genomic_DNA"/>
</dbReference>
<dbReference type="Proteomes" id="UP000217033">
    <property type="component" value="Unassembled WGS sequence"/>
</dbReference>
<sequence length="202" mass="23949">MKNRFSKNKIINFIVIKKLLKLLIFTVPLFTVVITSSCIEIKKDTSKDENEITKIIKIYDGDTFYDNKKSFRLFGVDTAELKVENSYKYDLGFYYAKQAKEFTSNLILNKNIKYKLIKLDKYKRSVAKVFTDDNLDLAKKLISEGLAILAYFSTNKKDFYYYNDEKYYKELLQEQSNAQINKKGFWKESSEKLKTIFPKHYK</sequence>
<dbReference type="PANTHER" id="PTHR12302">
    <property type="entry name" value="EBNA2 BINDING PROTEIN P100"/>
    <property type="match status" value="1"/>
</dbReference>
<dbReference type="Gene3D" id="2.40.50.90">
    <property type="match status" value="1"/>
</dbReference>
<evidence type="ECO:0000313" key="5">
    <source>
        <dbReference type="EMBL" id="PAF55343.1"/>
    </source>
</evidence>
<keyword evidence="1" id="KW-0540">Nuclease</keyword>
<feature type="domain" description="TNase-like" evidence="4">
    <location>
        <begin position="49"/>
        <end position="188"/>
    </location>
</feature>
<gene>
    <name evidence="5" type="ORF">CJF60_01480</name>
</gene>
<evidence type="ECO:0000256" key="3">
    <source>
        <dbReference type="ARBA" id="ARBA00022801"/>
    </source>
</evidence>
<evidence type="ECO:0000256" key="2">
    <source>
        <dbReference type="ARBA" id="ARBA00022759"/>
    </source>
</evidence>
<comment type="caution">
    <text evidence="5">The sequence shown here is derived from an EMBL/GenBank/DDBJ whole genome shotgun (WGS) entry which is preliminary data.</text>
</comment>
<evidence type="ECO:0000313" key="6">
    <source>
        <dbReference type="Proteomes" id="UP000217033"/>
    </source>
</evidence>
<dbReference type="InterPro" id="IPR016071">
    <property type="entry name" value="Staphylococal_nuclease_OB-fold"/>
</dbReference>